<dbReference type="Gene3D" id="3.40.50.300">
    <property type="entry name" value="P-loop containing nucleotide triphosphate hydrolases"/>
    <property type="match status" value="1"/>
</dbReference>
<keyword evidence="1" id="KW-0547">Nucleotide-binding</keyword>
<evidence type="ECO:0000313" key="2">
    <source>
        <dbReference type="Proteomes" id="UP001501578"/>
    </source>
</evidence>
<sequence length="657" mass="71972">MACFSDLLGWRVRAGRELAFTGRQEELEVFGAALRGGERTVLFVHGPGGVGKSALLRMFERAATTAGRAVTSVDGRLTPPSPEAFEEKAEPVLHDARAVLLVDAFDRIQGLEGWLWERFLPRVPTGTLTVIAGRFPPDLLWQADPGWEGALEVLTLRGLAPRDADALLDFSGVPDELRAPVLAFAAGHPLALRLEAAAVRNGTSRQDVVAALLERVVGPVPSEAHLRALQVCAHAYATTEDLLRAVLPDDAGALFRWLRRLPFVESGGPGLFLHDLVREVLDGDFRWRDPQGHADMHDRLHAYLADKVRTSAEPEVLGAVGALFHLHRLDAVTTAVHEAQEEAEIREDVLRAGDTGLLPRMAEGTESAALAAFWARRRPESFRIYRLAATGEPVGGCAWLRLPHLDEEELAADPVVGAAWAHARATAPLRPGEQLAVGRVWLPASAYAAQVLELVKRRLIGNCLRTERLAWSYIANADPCPALVEQFRHLGMPDVADEQAAGNLFAHDWRAAPASVWLDYLNRAPDGDLAAPAKLAVLSRAEFAEEVRKALRQLSRPDALAASPLTRTRLVTERDGQDPATELHDVLREAIEELRDDPRSVKFHRTLAATFLSGTPTQQLAAEKLGLPFTTYRRHLTAGVERVCAALWHRELYGGVR</sequence>
<keyword evidence="1" id="KW-0067">ATP-binding</keyword>
<dbReference type="GO" id="GO:0005524">
    <property type="term" value="F:ATP binding"/>
    <property type="evidence" value="ECO:0007669"/>
    <property type="project" value="UniProtKB-KW"/>
</dbReference>
<protein>
    <submittedName>
        <fullName evidence="1">ATP-binding protein</fullName>
    </submittedName>
</protein>
<accession>A0ABP4AJ02</accession>
<evidence type="ECO:0000313" key="1">
    <source>
        <dbReference type="EMBL" id="GAA0935868.1"/>
    </source>
</evidence>
<name>A0ABP4AJ02_9ACTN</name>
<dbReference type="EMBL" id="BAAAHQ010000023">
    <property type="protein sequence ID" value="GAA0935868.1"/>
    <property type="molecule type" value="Genomic_DNA"/>
</dbReference>
<reference evidence="2" key="1">
    <citation type="journal article" date="2019" name="Int. J. Syst. Evol. Microbiol.">
        <title>The Global Catalogue of Microorganisms (GCM) 10K type strain sequencing project: providing services to taxonomists for standard genome sequencing and annotation.</title>
        <authorList>
            <consortium name="The Broad Institute Genomics Platform"/>
            <consortium name="The Broad Institute Genome Sequencing Center for Infectious Disease"/>
            <person name="Wu L."/>
            <person name="Ma J."/>
        </authorList>
    </citation>
    <scope>NUCLEOTIDE SEQUENCE [LARGE SCALE GENOMIC DNA]</scope>
    <source>
        <strain evidence="2">JCM 11136</strain>
    </source>
</reference>
<dbReference type="SUPFAM" id="SSF52540">
    <property type="entry name" value="P-loop containing nucleoside triphosphate hydrolases"/>
    <property type="match status" value="1"/>
</dbReference>
<proteinExistence type="predicted"/>
<gene>
    <name evidence="1" type="ORF">GCM10009560_44230</name>
</gene>
<organism evidence="1 2">
    <name type="scientific">Nonomuraea longicatena</name>
    <dbReference type="NCBI Taxonomy" id="83682"/>
    <lineage>
        <taxon>Bacteria</taxon>
        <taxon>Bacillati</taxon>
        <taxon>Actinomycetota</taxon>
        <taxon>Actinomycetes</taxon>
        <taxon>Streptosporangiales</taxon>
        <taxon>Streptosporangiaceae</taxon>
        <taxon>Nonomuraea</taxon>
    </lineage>
</organism>
<keyword evidence="2" id="KW-1185">Reference proteome</keyword>
<dbReference type="InterPro" id="IPR027417">
    <property type="entry name" value="P-loop_NTPase"/>
</dbReference>
<comment type="caution">
    <text evidence="1">The sequence shown here is derived from an EMBL/GenBank/DDBJ whole genome shotgun (WGS) entry which is preliminary data.</text>
</comment>
<dbReference type="Proteomes" id="UP001501578">
    <property type="component" value="Unassembled WGS sequence"/>
</dbReference>